<dbReference type="NCBIfam" id="TIGR04057">
    <property type="entry name" value="SusC_RagA_signa"/>
    <property type="match status" value="1"/>
</dbReference>
<dbReference type="Proteomes" id="UP001580928">
    <property type="component" value="Unassembled WGS sequence"/>
</dbReference>
<proteinExistence type="inferred from homology"/>
<dbReference type="RefSeq" id="WP_375556865.1">
    <property type="nucleotide sequence ID" value="NZ_JBBVGT010000002.1"/>
</dbReference>
<sequence>MSKVLLFSVALGLMISADVPRAKAGTVADLSTTAIYSENRLKQNTVQGTVTDEQGPVPGVTVTVVGTNTVVVTDGEGQYRIDAPVGSTLRFSSIGYSTKEVEVSSATLNVILEMSHSSLEQVVVVGYGTQKKEHLTGAVSSVNVEEVLGSRPIPDVGRGLQGTVPGLSIVVPSGEVGSDPVMKIRGQIGSIAGSSNPLILVDNVEIPSIQMINPNDIESISVLKDAASTSIYGAKAAFGVVLITTKKGAKVDGNEVSYSTNLSFQSPFKEIDIAGIDGLEYTLEAHENMKASGAAGGFWRVSRESFEKIKEWQTLYGGVVDYDDPVVYGRDWYYDGVDKFGVRIYDPVKTMIKDHGFSQKHNISLNGKKEDTKYNFSVGYLGQEGMMKPANHDDFKRFTSNLNASTAVNDFLTLRGGARFTDGTKRYANSATGFGADPWLYLYRWSRLFPTGVTELGEEIRDPYFDTKNANDAIQQDRYLNLNLGTTVDFTSNWNLIADYSYTAEFDRFTSSMPRMDGAFHWYAPQEWYDEEGNRVYVDEAGNRVEDGGVAGYRFPVTEYVGKNDTYFYQNSFNSAKHTFNAYSTYNLSLQDNHELKFMLGTNMVAYKWNSHSSRRTDLINPENPQFPFTVGTAEVGGGANWESQVGFFGRANYAFMDKYLLEANLRYDATSKFPSHLQWKWYPSFSAGWILTNEDFMQSLNPILSFAKLRGSWGSIGDQSVSNSLYLPTMGIGQNSWLSSSGEQFFQLGTPAPVSMGITWQDIEHLNLGADLRFFNNRLGITAEWFQRDTRNMIISGEDLPAVYGASAPQGNYGNLRTKGWELAADYSHLFENGLRLTFNANISDATTVITKSADWNTPWENRLISSTFATGKRYGDIYGFVTDRLYQKEDFVYDADGNMQQVTIVYEGGAKVTNQLAGDNPVYQTYFEDGNQVMLISPGDVKFVDVNGDGYIDAGNGTFGDPGDRVVIGNSTPRYQYGFRVGADFKGFDLSVFLQGVGKRKIWGNGQLATPGYHVKDGAMPQAIAEDFWKEDRTDAFYPRAWNLGGANSGFVMRPQTRYLLDMSYLKIKNITFGYALPQNILRTIKLSRARVYVSLENMFTFDNLRGLPIDPEAISGHSLLTDNNGNYNLGRTSMSNPAFKSASFGIQIGL</sequence>
<keyword evidence="6 8" id="KW-0472">Membrane</keyword>
<dbReference type="InterPro" id="IPR023997">
    <property type="entry name" value="TonB-dep_OMP_SusC/RagA_CS"/>
</dbReference>
<dbReference type="InterPro" id="IPR008969">
    <property type="entry name" value="CarboxyPept-like_regulatory"/>
</dbReference>
<evidence type="ECO:0000259" key="12">
    <source>
        <dbReference type="Pfam" id="PF07715"/>
    </source>
</evidence>
<keyword evidence="14" id="KW-1185">Reference proteome</keyword>
<dbReference type="EMBL" id="JBBVGT010000002">
    <property type="protein sequence ID" value="MFB5945324.1"/>
    <property type="molecule type" value="Genomic_DNA"/>
</dbReference>
<comment type="similarity">
    <text evidence="8 9">Belongs to the TonB-dependent receptor family.</text>
</comment>
<keyword evidence="10" id="KW-0732">Signal</keyword>
<keyword evidence="3 8" id="KW-1134">Transmembrane beta strand</keyword>
<gene>
    <name evidence="13" type="ORF">WKR92_05740</name>
</gene>
<dbReference type="Gene3D" id="2.170.130.10">
    <property type="entry name" value="TonB-dependent receptor, plug domain"/>
    <property type="match status" value="1"/>
</dbReference>
<evidence type="ECO:0000256" key="4">
    <source>
        <dbReference type="ARBA" id="ARBA00022692"/>
    </source>
</evidence>
<evidence type="ECO:0000256" key="9">
    <source>
        <dbReference type="RuleBase" id="RU003357"/>
    </source>
</evidence>
<dbReference type="Pfam" id="PF00593">
    <property type="entry name" value="TonB_dep_Rec_b-barrel"/>
    <property type="match status" value="1"/>
</dbReference>
<dbReference type="InterPro" id="IPR039426">
    <property type="entry name" value="TonB-dep_rcpt-like"/>
</dbReference>
<comment type="subcellular location">
    <subcellularLocation>
        <location evidence="1 8">Cell outer membrane</location>
        <topology evidence="1 8">Multi-pass membrane protein</topology>
    </subcellularLocation>
</comment>
<evidence type="ECO:0000256" key="8">
    <source>
        <dbReference type="PROSITE-ProRule" id="PRU01360"/>
    </source>
</evidence>
<evidence type="ECO:0000256" key="5">
    <source>
        <dbReference type="ARBA" id="ARBA00023077"/>
    </source>
</evidence>
<feature type="chain" id="PRO_5045258478" evidence="10">
    <location>
        <begin position="25"/>
        <end position="1153"/>
    </location>
</feature>
<accession>A0ABV5CCQ8</accession>
<name>A0ABV5CCQ8_9SPHI</name>
<dbReference type="InterPro" id="IPR000531">
    <property type="entry name" value="Beta-barrel_TonB"/>
</dbReference>
<evidence type="ECO:0000256" key="1">
    <source>
        <dbReference type="ARBA" id="ARBA00004571"/>
    </source>
</evidence>
<dbReference type="SUPFAM" id="SSF49464">
    <property type="entry name" value="Carboxypeptidase regulatory domain-like"/>
    <property type="match status" value="1"/>
</dbReference>
<dbReference type="InterPro" id="IPR037066">
    <property type="entry name" value="Plug_dom_sf"/>
</dbReference>
<evidence type="ECO:0000313" key="13">
    <source>
        <dbReference type="EMBL" id="MFB5945324.1"/>
    </source>
</evidence>
<dbReference type="SUPFAM" id="SSF56935">
    <property type="entry name" value="Porins"/>
    <property type="match status" value="1"/>
</dbReference>
<reference evidence="13 14" key="1">
    <citation type="submission" date="2024-04" db="EMBL/GenBank/DDBJ databases">
        <title>Albibacterium profundi sp. nov., isolated from sediment of the Challenger Deep of Mariana Trench.</title>
        <authorList>
            <person name="Wang Y."/>
        </authorList>
    </citation>
    <scope>NUCLEOTIDE SEQUENCE [LARGE SCALE GENOMIC DNA]</scope>
    <source>
        <strain evidence="13 14">RHL897</strain>
    </source>
</reference>
<keyword evidence="7 8" id="KW-0998">Cell outer membrane</keyword>
<dbReference type="Pfam" id="PF07715">
    <property type="entry name" value="Plug"/>
    <property type="match status" value="1"/>
</dbReference>
<evidence type="ECO:0000256" key="7">
    <source>
        <dbReference type="ARBA" id="ARBA00023237"/>
    </source>
</evidence>
<evidence type="ECO:0000256" key="3">
    <source>
        <dbReference type="ARBA" id="ARBA00022452"/>
    </source>
</evidence>
<keyword evidence="2 8" id="KW-0813">Transport</keyword>
<feature type="signal peptide" evidence="10">
    <location>
        <begin position="1"/>
        <end position="24"/>
    </location>
</feature>
<evidence type="ECO:0000259" key="11">
    <source>
        <dbReference type="Pfam" id="PF00593"/>
    </source>
</evidence>
<feature type="domain" description="TonB-dependent receptor-like beta-barrel" evidence="11">
    <location>
        <begin position="469"/>
        <end position="867"/>
    </location>
</feature>
<dbReference type="PROSITE" id="PS52016">
    <property type="entry name" value="TONB_DEPENDENT_REC_3"/>
    <property type="match status" value="1"/>
</dbReference>
<dbReference type="InterPro" id="IPR012910">
    <property type="entry name" value="Plug_dom"/>
</dbReference>
<dbReference type="InterPro" id="IPR023996">
    <property type="entry name" value="TonB-dep_OMP_SusC/RagA"/>
</dbReference>
<protein>
    <submittedName>
        <fullName evidence="13">SusC/RagA family TonB-linked outer membrane protein</fullName>
    </submittedName>
</protein>
<evidence type="ECO:0000313" key="14">
    <source>
        <dbReference type="Proteomes" id="UP001580928"/>
    </source>
</evidence>
<keyword evidence="4 8" id="KW-0812">Transmembrane</keyword>
<dbReference type="Gene3D" id="2.60.40.1120">
    <property type="entry name" value="Carboxypeptidase-like, regulatory domain"/>
    <property type="match status" value="1"/>
</dbReference>
<evidence type="ECO:0000256" key="10">
    <source>
        <dbReference type="SAM" id="SignalP"/>
    </source>
</evidence>
<dbReference type="InterPro" id="IPR036942">
    <property type="entry name" value="Beta-barrel_TonB_sf"/>
</dbReference>
<organism evidence="13 14">
    <name type="scientific">Albibacterium profundi</name>
    <dbReference type="NCBI Taxonomy" id="3134906"/>
    <lineage>
        <taxon>Bacteria</taxon>
        <taxon>Pseudomonadati</taxon>
        <taxon>Bacteroidota</taxon>
        <taxon>Sphingobacteriia</taxon>
        <taxon>Sphingobacteriales</taxon>
        <taxon>Sphingobacteriaceae</taxon>
        <taxon>Albibacterium</taxon>
    </lineage>
</organism>
<evidence type="ECO:0000256" key="6">
    <source>
        <dbReference type="ARBA" id="ARBA00023136"/>
    </source>
</evidence>
<keyword evidence="5 9" id="KW-0798">TonB box</keyword>
<evidence type="ECO:0000256" key="2">
    <source>
        <dbReference type="ARBA" id="ARBA00022448"/>
    </source>
</evidence>
<dbReference type="Gene3D" id="2.40.170.20">
    <property type="entry name" value="TonB-dependent receptor, beta-barrel domain"/>
    <property type="match status" value="1"/>
</dbReference>
<comment type="caution">
    <text evidence="13">The sequence shown here is derived from an EMBL/GenBank/DDBJ whole genome shotgun (WGS) entry which is preliminary data.</text>
</comment>
<feature type="domain" description="TonB-dependent receptor plug" evidence="12">
    <location>
        <begin position="132"/>
        <end position="240"/>
    </location>
</feature>
<dbReference type="Pfam" id="PF13715">
    <property type="entry name" value="CarbopepD_reg_2"/>
    <property type="match status" value="1"/>
</dbReference>
<dbReference type="NCBIfam" id="TIGR04056">
    <property type="entry name" value="OMP_RagA_SusC"/>
    <property type="match status" value="1"/>
</dbReference>